<dbReference type="PANTHER" id="PTHR33495">
    <property type="entry name" value="ANTI-SIGMA FACTOR ANTAGONIST TM_1081-RELATED-RELATED"/>
    <property type="match status" value="1"/>
</dbReference>
<evidence type="ECO:0000313" key="29">
    <source>
        <dbReference type="Proteomes" id="UP000048600"/>
    </source>
</evidence>
<evidence type="ECO:0000313" key="4">
    <source>
        <dbReference type="EMBL" id="AUS52903.1"/>
    </source>
</evidence>
<dbReference type="Proteomes" id="UP000189452">
    <property type="component" value="Chromosome"/>
</dbReference>
<reference evidence="21 22" key="2">
    <citation type="submission" date="2015-03" db="EMBL/GenBank/DDBJ databases">
        <authorList>
            <consortium name="Pathogen Informatics"/>
        </authorList>
    </citation>
    <scope>NUCLEOTIDE SEQUENCE [LARGE SCALE GENOMIC DNA]</scope>
    <source>
        <strain evidence="9 32">Bir 185</strain>
        <strain evidence="8 30">Bir 187</strain>
        <strain evidence="7 26">C09601061</strain>
        <strain evidence="11 23">D00501624</strain>
        <strain evidence="14 25">G09801536</strain>
        <strain evidence="5 28">G09901357</strain>
        <strain evidence="6 27">H09601792</strain>
        <strain evidence="21">K00500041</strain>
        <strain evidence="13 24">M09401471</strain>
        <strain evidence="22">N09902308</strain>
        <strain evidence="15 29">P00601463</strain>
    </source>
</reference>
<dbReference type="Proteomes" id="UP000048600">
    <property type="component" value="Unassembled WGS sequence"/>
</dbReference>
<evidence type="ECO:0000313" key="10">
    <source>
        <dbReference type="EMBL" id="CLW45295.1"/>
    </source>
</evidence>
<evidence type="ECO:0000313" key="26">
    <source>
        <dbReference type="Proteomes" id="UP000046680"/>
    </source>
</evidence>
<dbReference type="EMBL" id="CHKL01001037">
    <property type="protein sequence ID" value="COX60334.1"/>
    <property type="molecule type" value="Genomic_DNA"/>
</dbReference>
<reference evidence="19" key="8">
    <citation type="submission" date="2018-07" db="EMBL/GenBank/DDBJ databases">
        <authorList>
            <person name="Shah S."/>
            <person name="Brown T."/>
            <person name="Auld S."/>
            <person name="Bratton K."/>
            <person name="Narechania A."/>
            <person name="Mathema B."/>
            <person name="Gandhi N."/>
        </authorList>
    </citation>
    <scope>NUCLEOTIDE SEQUENCE</scope>
    <source>
        <strain evidence="19">32301_S10</strain>
    </source>
</reference>
<dbReference type="InterPro" id="IPR003658">
    <property type="entry name" value="Anti-sigma_ant"/>
</dbReference>
<reference evidence="12" key="3">
    <citation type="submission" date="2015-03" db="EMBL/GenBank/DDBJ databases">
        <authorList>
            <person name="Murphy D."/>
        </authorList>
    </citation>
    <scope>NUCLEOTIDE SEQUENCE [LARGE SCALE GENOMIC DNA]</scope>
    <source>
        <strain evidence="12">K00500041</strain>
    </source>
</reference>
<comment type="similarity">
    <text evidence="1 2">Belongs to the anti-sigma-factor antagonist family.</text>
</comment>
<dbReference type="EMBL" id="CFOE01001250">
    <property type="protein sequence ID" value="CFE49292.1"/>
    <property type="molecule type" value="Genomic_DNA"/>
</dbReference>
<evidence type="ECO:0000313" key="35">
    <source>
        <dbReference type="Proteomes" id="UP000256381"/>
    </source>
</evidence>
<dbReference type="EMBL" id="LR027516">
    <property type="protein sequence ID" value="VCU52004.1"/>
    <property type="molecule type" value="Genomic_DNA"/>
</dbReference>
<sequence length="122" mass="12651">MSAPDSITVTVADHNGVAVLSIGGEIDLITAAALEEAIGEVVADNPTALVIDLSAVEFLGSVGLKILAATSEKIGQSVKFGVVARGSVTRRPIHLMGLDKTFRLFSTLHDALTGVRGGRIDR</sequence>
<dbReference type="Proteomes" id="UP000046680">
    <property type="component" value="Unassembled WGS sequence"/>
</dbReference>
<dbReference type="Proteomes" id="UP000236349">
    <property type="component" value="Chromosome"/>
</dbReference>
<evidence type="ECO:0000313" key="27">
    <source>
        <dbReference type="Proteomes" id="UP000046947"/>
    </source>
</evidence>
<reference evidence="16 31" key="1">
    <citation type="submission" date="2015-03" db="EMBL/GenBank/DDBJ databases">
        <authorList>
            <consortium name="Pathogen Informatics"/>
            <person name="Murphy D."/>
        </authorList>
    </citation>
    <scope>NUCLEOTIDE SEQUENCE</scope>
    <source>
        <strain evidence="10 31">0268S</strain>
        <strain evidence="16">N09902308</strain>
    </source>
</reference>
<dbReference type="EMBL" id="CNFT01001157">
    <property type="protein sequence ID" value="CKS93585.1"/>
    <property type="molecule type" value="Genomic_DNA"/>
</dbReference>
<evidence type="ECO:0000313" key="19">
    <source>
        <dbReference type="EMBL" id="REQ57079.1"/>
    </source>
</evidence>
<dbReference type="SMR" id="A0A045KE59"/>
<evidence type="ECO:0000256" key="2">
    <source>
        <dbReference type="RuleBase" id="RU003749"/>
    </source>
</evidence>
<dbReference type="Proteomes" id="UP000671119">
    <property type="component" value="Unassembled WGS sequence"/>
</dbReference>
<dbReference type="Gene3D" id="3.30.750.24">
    <property type="entry name" value="STAS domain"/>
    <property type="match status" value="1"/>
</dbReference>
<evidence type="ECO:0000313" key="24">
    <source>
        <dbReference type="Proteomes" id="UP000044938"/>
    </source>
</evidence>
<reference evidence="18 33" key="6">
    <citation type="submission" date="2017-02" db="EMBL/GenBank/DDBJ databases">
        <title>Protein polymorphisms may explain contrasting epidemiological fitness of two variants of a multidrug-resistant Mycobacterium tuberculosis strain.</title>
        <authorList>
            <person name="Bigi M.M."/>
            <person name="Lopez B."/>
            <person name="Blanco F.C."/>
            <person name="Sasiain M.C."/>
            <person name="De La Barrera S."/>
            <person name="Ritacco V."/>
            <person name="Bigi F."/>
            <person name="Soria M.A."/>
        </authorList>
    </citation>
    <scope>NUCLEOTIDE SEQUENCE [LARGE SCALE GENOMIC DNA]</scope>
    <source>
        <strain evidence="18 33">6548</strain>
    </source>
</reference>
<reference evidence="18 33" key="4">
    <citation type="submission" date="2016-04" db="EMBL/GenBank/DDBJ databases">
        <authorList>
            <person name="Bigi M."/>
            <person name="Bigi F."/>
            <person name="Soria M.A."/>
        </authorList>
    </citation>
    <scope>NUCLEOTIDE SEQUENCE [LARGE SCALE GENOMIC DNA]</scope>
    <source>
        <strain evidence="18 33">6548</strain>
    </source>
</reference>
<dbReference type="RefSeq" id="WP_003419762.1">
    <property type="nucleotide sequence ID" value="NZ_AP017901.1"/>
</dbReference>
<evidence type="ECO:0000256" key="1">
    <source>
        <dbReference type="ARBA" id="ARBA00009013"/>
    </source>
</evidence>
<dbReference type="OMA" id="MSENRTG"/>
<evidence type="ECO:0000313" key="14">
    <source>
        <dbReference type="EMBL" id="COW97260.1"/>
    </source>
</evidence>
<dbReference type="NCBIfam" id="TIGR00377">
    <property type="entry name" value="ant_ant_sig"/>
    <property type="match status" value="1"/>
</dbReference>
<dbReference type="EMBL" id="CQQC01000640">
    <property type="protein sequence ID" value="CNV30308.1"/>
    <property type="molecule type" value="Genomic_DNA"/>
</dbReference>
<dbReference type="PROSITE" id="PS50801">
    <property type="entry name" value="STAS"/>
    <property type="match status" value="1"/>
</dbReference>
<evidence type="ECO:0000313" key="37">
    <source>
        <dbReference type="Proteomes" id="UP000671119"/>
    </source>
</evidence>
<dbReference type="EMBL" id="CGCX01001140">
    <property type="protein sequence ID" value="CFR89373.1"/>
    <property type="molecule type" value="Genomic_DNA"/>
</dbReference>
<dbReference type="Proteomes" id="UP000050139">
    <property type="component" value="Unassembled WGS sequence"/>
</dbReference>
<reference evidence="20 36" key="9">
    <citation type="submission" date="2018-08" db="EMBL/GenBank/DDBJ databases">
        <authorList>
            <person name="Fokvardsen B D."/>
            <person name="Norman A."/>
        </authorList>
    </citation>
    <scope>NUCLEOTIDE SEQUENCE [LARGE SCALE GENOMIC DNA]</scope>
    <source>
        <strain evidence="20 36">DKC2</strain>
    </source>
</reference>
<dbReference type="EMBL" id="LWDQ01000001">
    <property type="protein sequence ID" value="OMH61659.1"/>
    <property type="molecule type" value="Genomic_DNA"/>
</dbReference>
<evidence type="ECO:0000313" key="13">
    <source>
        <dbReference type="EMBL" id="COW96575.1"/>
    </source>
</evidence>
<dbReference type="EMBL" id="COPH01000019">
    <property type="protein sequence ID" value="CLW45295.1"/>
    <property type="molecule type" value="Genomic_DNA"/>
</dbReference>
<reference evidence="4 34" key="7">
    <citation type="submission" date="2017-10" db="EMBL/GenBank/DDBJ databases">
        <title>Clinical isolate obtained from a human patient with meningeal tuberculosis in michoacan, Mexico.</title>
        <authorList>
            <person name="Guillen-Nepita A.L."/>
            <person name="Negrete-Paz A.M."/>
            <person name="Vazquez-Marrufo G."/>
            <person name="Cruz-Hernandez A."/>
            <person name="Fresia P."/>
            <person name="Naya H."/>
            <person name="Vazquez-Garciduenas M.S."/>
        </authorList>
    </citation>
    <scope>NUCLEOTIDE SEQUENCE [LARGE SCALE GENOMIC DNA]</scope>
    <source>
        <strain evidence="34">Beijing/MYC004</strain>
        <strain evidence="4">MYC004</strain>
    </source>
</reference>
<dbReference type="Proteomes" id="UP000300237">
    <property type="component" value="Chromosome"/>
</dbReference>
<dbReference type="Proteomes" id="UP000049023">
    <property type="component" value="Unassembled WGS sequence"/>
</dbReference>
<dbReference type="PATRIC" id="fig|1773.206.peg.2452"/>
<evidence type="ECO:0000313" key="31">
    <source>
        <dbReference type="Proteomes" id="UP000050139"/>
    </source>
</evidence>
<evidence type="ECO:0000313" key="28">
    <source>
        <dbReference type="Proteomes" id="UP000048289"/>
    </source>
</evidence>
<dbReference type="GeneID" id="45427684"/>
<gene>
    <name evidence="16" type="primary">rsfB</name>
    <name evidence="18" type="ORF">A4S10_03854</name>
    <name evidence="4" type="ORF">CAB90_04116</name>
    <name evidence="20" type="ORF">DKC2_3919</name>
    <name evidence="19" type="ORF">DSJ38_01325</name>
    <name evidence="7" type="ORF">ERS007657_02765</name>
    <name evidence="11" type="ORF">ERS007661_02013</name>
    <name evidence="14" type="ORF">ERS007679_04528</name>
    <name evidence="5" type="ORF">ERS007681_04645</name>
    <name evidence="6" type="ORF">ERS007688_01611</name>
    <name evidence="12" type="ORF">ERS007703_00737</name>
    <name evidence="13" type="ORF">ERS007720_03646</name>
    <name evidence="16" type="ORF">ERS007739_03333</name>
    <name evidence="15" type="ORF">ERS007741_04576</name>
    <name evidence="9" type="ORF">ERS027659_03756</name>
    <name evidence="8" type="ORF">ERS027661_02723</name>
    <name evidence="10" type="ORF">ERS094118_02596</name>
    <name evidence="17" type="ORF">J8J21_03340</name>
</gene>
<dbReference type="EMBL" id="CSAJ01000616">
    <property type="protein sequence ID" value="COW96575.1"/>
    <property type="molecule type" value="Genomic_DNA"/>
</dbReference>
<dbReference type="InterPro" id="IPR002645">
    <property type="entry name" value="STAS_dom"/>
</dbReference>
<dbReference type="Proteomes" id="UP000039217">
    <property type="component" value="Unassembled WGS sequence"/>
</dbReference>
<evidence type="ECO:0000313" key="30">
    <source>
        <dbReference type="Proteomes" id="UP000049023"/>
    </source>
</evidence>
<evidence type="ECO:0000313" key="22">
    <source>
        <dbReference type="Proteomes" id="UP000039021"/>
    </source>
</evidence>
<organism evidence="16 22">
    <name type="scientific">Mycobacterium tuberculosis</name>
    <dbReference type="NCBI Taxonomy" id="1773"/>
    <lineage>
        <taxon>Bacteria</taxon>
        <taxon>Bacillati</taxon>
        <taxon>Actinomycetota</taxon>
        <taxon>Actinomycetes</taxon>
        <taxon>Mycobacteriales</taxon>
        <taxon>Mycobacteriaceae</taxon>
        <taxon>Mycobacterium</taxon>
        <taxon>Mycobacterium tuberculosis complex</taxon>
    </lineage>
</organism>
<dbReference type="InterPro" id="IPR036513">
    <property type="entry name" value="STAS_dom_sf"/>
</dbReference>
<name>A0A045KE59_MYCTX</name>
<dbReference type="EMBL" id="CP024614">
    <property type="protein sequence ID" value="AUS52903.1"/>
    <property type="molecule type" value="Genomic_DNA"/>
</dbReference>
<dbReference type="Proteomes" id="UP000044938">
    <property type="component" value="Unassembled WGS sequence"/>
</dbReference>
<evidence type="ECO:0000313" key="23">
    <source>
        <dbReference type="Proteomes" id="UP000039217"/>
    </source>
</evidence>
<evidence type="ECO:0000313" key="6">
    <source>
        <dbReference type="EMBL" id="CFE49979.1"/>
    </source>
</evidence>
<proteinExistence type="inferred from homology"/>
<evidence type="ECO:0000313" key="32">
    <source>
        <dbReference type="Proteomes" id="UP000050164"/>
    </source>
</evidence>
<accession>A0A045KE59</accession>
<evidence type="ECO:0000313" key="18">
    <source>
        <dbReference type="EMBL" id="OMH61659.1"/>
    </source>
</evidence>
<dbReference type="PANTHER" id="PTHR33495:SF13">
    <property type="entry name" value="ANTI-SIGMA-F FACTOR ANTAGONIST RSFB"/>
    <property type="match status" value="1"/>
</dbReference>
<dbReference type="EMBL" id="QTBD01000014">
    <property type="protein sequence ID" value="REQ57079.1"/>
    <property type="molecule type" value="Genomic_DNA"/>
</dbReference>
<dbReference type="EMBL" id="CNFU01000612">
    <property type="protein sequence ID" value="CKS19210.1"/>
    <property type="molecule type" value="Genomic_DNA"/>
</dbReference>
<dbReference type="STRING" id="115862.BBG46_19145"/>
<dbReference type="AlphaFoldDB" id="A0A045KE59"/>
<evidence type="ECO:0000313" key="12">
    <source>
        <dbReference type="EMBL" id="COV17715.1"/>
    </source>
</evidence>
<evidence type="ECO:0000313" key="8">
    <source>
        <dbReference type="EMBL" id="CKS19210.1"/>
    </source>
</evidence>
<evidence type="ECO:0000313" key="5">
    <source>
        <dbReference type="EMBL" id="CFE49292.1"/>
    </source>
</evidence>
<protein>
    <recommendedName>
        <fullName evidence="2">Anti-sigma factor antagonist</fullName>
    </recommendedName>
</protein>
<evidence type="ECO:0000259" key="3">
    <source>
        <dbReference type="PROSITE" id="PS50801"/>
    </source>
</evidence>
<evidence type="ECO:0000313" key="17">
    <source>
        <dbReference type="EMBL" id="MBP0682174.1"/>
    </source>
</evidence>
<reference evidence="17 37" key="10">
    <citation type="submission" date="2021-03" db="EMBL/GenBank/DDBJ databases">
        <title>Whole Genome Sequencing of Mycobacterium tuberculosis clinical isolates from Arunachal Pradesh, India.</title>
        <authorList>
            <person name="Singh S."/>
            <person name="Mudliar S.R."/>
            <person name="Kulsum U."/>
            <person name="Rufai S.B."/>
            <person name="Singh P.K."/>
            <person name="Umpo M."/>
            <person name="Nyori M."/>
        </authorList>
    </citation>
    <scope>NUCLEOTIDE SEQUENCE [LARGE SCALE GENOMIC DNA]</scope>
    <source>
        <strain evidence="17 37">OMICS/BPL/0142/20/SP</strain>
    </source>
</reference>
<dbReference type="EMBL" id="CSAD01001214">
    <property type="protein sequence ID" value="COW97260.1"/>
    <property type="molecule type" value="Genomic_DNA"/>
</dbReference>
<evidence type="ECO:0000313" key="16">
    <source>
        <dbReference type="EMBL" id="COZ04487.1"/>
    </source>
</evidence>
<dbReference type="EMBL" id="CFOH01000216">
    <property type="protein sequence ID" value="CFE49979.1"/>
    <property type="molecule type" value="Genomic_DNA"/>
</dbReference>
<dbReference type="Proteomes" id="UP000256381">
    <property type="component" value="Unassembled WGS sequence"/>
</dbReference>
<dbReference type="EMBL" id="CSAE01000048">
    <property type="protein sequence ID" value="COV17715.1"/>
    <property type="molecule type" value="Genomic_DNA"/>
</dbReference>
<feature type="domain" description="STAS" evidence="3">
    <location>
        <begin position="7"/>
        <end position="115"/>
    </location>
</feature>
<evidence type="ECO:0000313" key="34">
    <source>
        <dbReference type="Proteomes" id="UP000236349"/>
    </source>
</evidence>
<evidence type="ECO:0000313" key="15">
    <source>
        <dbReference type="EMBL" id="COX60334.1"/>
    </source>
</evidence>
<dbReference type="Pfam" id="PF01740">
    <property type="entry name" value="STAS"/>
    <property type="match status" value="1"/>
</dbReference>
<dbReference type="GO" id="GO:0043856">
    <property type="term" value="F:anti-sigma factor antagonist activity"/>
    <property type="evidence" value="ECO:0007669"/>
    <property type="project" value="InterPro"/>
</dbReference>
<dbReference type="EMBL" id="CSBK01001705">
    <property type="protein sequence ID" value="COZ04487.1"/>
    <property type="molecule type" value="Genomic_DNA"/>
</dbReference>
<evidence type="ECO:0000313" key="9">
    <source>
        <dbReference type="EMBL" id="CKS93585.1"/>
    </source>
</evidence>
<evidence type="ECO:0000313" key="25">
    <source>
        <dbReference type="Proteomes" id="UP000045842"/>
    </source>
</evidence>
<dbReference type="Proteomes" id="UP000039021">
    <property type="component" value="Unassembled WGS sequence"/>
</dbReference>
<dbReference type="CDD" id="cd07043">
    <property type="entry name" value="STAS_anti-anti-sigma_factors"/>
    <property type="match status" value="1"/>
</dbReference>
<dbReference type="Proteomes" id="UP000045842">
    <property type="component" value="Unassembled WGS sequence"/>
</dbReference>
<dbReference type="Proteomes" id="UP000050164">
    <property type="component" value="Unassembled WGS sequence"/>
</dbReference>
<evidence type="ECO:0000313" key="7">
    <source>
        <dbReference type="EMBL" id="CFR89373.1"/>
    </source>
</evidence>
<dbReference type="Proteomes" id="UP000046947">
    <property type="component" value="Unassembled WGS sequence"/>
</dbReference>
<evidence type="ECO:0000313" key="36">
    <source>
        <dbReference type="Proteomes" id="UP000300237"/>
    </source>
</evidence>
<dbReference type="SUPFAM" id="SSF52091">
    <property type="entry name" value="SpoIIaa-like"/>
    <property type="match status" value="1"/>
</dbReference>
<reference evidence="19 35" key="5">
    <citation type="journal article" date="2017" name="N. Engl. J. Med.">
        <title>Transmission of Extensively Drug-Resistant Tuberculosis in South Africa.</title>
        <authorList>
            <person name="Shah N.S."/>
            <person name="Auld S.C."/>
            <person name="Brust J.C."/>
            <person name="Mathema B."/>
            <person name="Ismail N."/>
            <person name="Moodley P."/>
            <person name="Mlisana K."/>
            <person name="Allana S."/>
            <person name="Campbell A."/>
            <person name="Mthiyane T."/>
            <person name="Morris N."/>
            <person name="Mpangase P."/>
            <person name="van der Meulen H."/>
            <person name="Omar S.V."/>
            <person name="Brown T.S."/>
            <person name="Narechania A."/>
            <person name="Shaskina E."/>
            <person name="Kapwata T."/>
            <person name="Kreiswirth B."/>
            <person name="Gandhi N.R."/>
        </authorList>
    </citation>
    <scope>NUCLEOTIDE SEQUENCE [LARGE SCALE GENOMIC DNA]</scope>
    <source>
        <strain evidence="19 35">32301_S10</strain>
    </source>
</reference>
<dbReference type="Proteomes" id="UP000038802">
    <property type="component" value="Unassembled WGS sequence"/>
</dbReference>
<dbReference type="Proteomes" id="UP000048289">
    <property type="component" value="Unassembled WGS sequence"/>
</dbReference>
<evidence type="ECO:0000313" key="33">
    <source>
        <dbReference type="Proteomes" id="UP000189452"/>
    </source>
</evidence>
<evidence type="ECO:0000313" key="21">
    <source>
        <dbReference type="Proteomes" id="UP000038802"/>
    </source>
</evidence>
<evidence type="ECO:0000313" key="11">
    <source>
        <dbReference type="EMBL" id="CNV30308.1"/>
    </source>
</evidence>
<evidence type="ECO:0000313" key="20">
    <source>
        <dbReference type="EMBL" id="VCU52004.1"/>
    </source>
</evidence>
<dbReference type="EMBL" id="JAGIZI010000003">
    <property type="protein sequence ID" value="MBP0682174.1"/>
    <property type="molecule type" value="Genomic_DNA"/>
</dbReference>